<keyword evidence="3" id="KW-0548">Nucleotidyltransferase</keyword>
<evidence type="ECO:0000256" key="1">
    <source>
        <dbReference type="ARBA" id="ARBA00022670"/>
    </source>
</evidence>
<keyword evidence="2" id="KW-0808">Transferase</keyword>
<keyword evidence="5" id="KW-0255">Endonuclease</keyword>
<reference evidence="8" key="1">
    <citation type="submission" date="2020-08" db="EMBL/GenBank/DDBJ databases">
        <title>Multicomponent nature underlies the extraordinary mechanical properties of spider dragline silk.</title>
        <authorList>
            <person name="Kono N."/>
            <person name="Nakamura H."/>
            <person name="Mori M."/>
            <person name="Yoshida Y."/>
            <person name="Ohtoshi R."/>
            <person name="Malay A.D."/>
            <person name="Moran D.A.P."/>
            <person name="Tomita M."/>
            <person name="Numata K."/>
            <person name="Arakawa K."/>
        </authorList>
    </citation>
    <scope>NUCLEOTIDE SEQUENCE</scope>
</reference>
<dbReference type="GO" id="GO:0003964">
    <property type="term" value="F:RNA-directed DNA polymerase activity"/>
    <property type="evidence" value="ECO:0007669"/>
    <property type="project" value="UniProtKB-KW"/>
</dbReference>
<proteinExistence type="predicted"/>
<evidence type="ECO:0000313" key="9">
    <source>
        <dbReference type="Proteomes" id="UP000886998"/>
    </source>
</evidence>
<gene>
    <name evidence="8" type="primary">TcasGA2_TC010212</name>
    <name evidence="8" type="ORF">TNIN_15581</name>
</gene>
<dbReference type="GO" id="GO:0006508">
    <property type="term" value="P:proteolysis"/>
    <property type="evidence" value="ECO:0007669"/>
    <property type="project" value="UniProtKB-KW"/>
</dbReference>
<dbReference type="EMBL" id="BMAV01017854">
    <property type="protein sequence ID" value="GFY69860.1"/>
    <property type="molecule type" value="Genomic_DNA"/>
</dbReference>
<evidence type="ECO:0000256" key="7">
    <source>
        <dbReference type="ARBA" id="ARBA00022918"/>
    </source>
</evidence>
<keyword evidence="7" id="KW-0695">RNA-directed DNA polymerase</keyword>
<dbReference type="GO" id="GO:0008233">
    <property type="term" value="F:peptidase activity"/>
    <property type="evidence" value="ECO:0007669"/>
    <property type="project" value="UniProtKB-KW"/>
</dbReference>
<dbReference type="InterPro" id="IPR043502">
    <property type="entry name" value="DNA/RNA_pol_sf"/>
</dbReference>
<dbReference type="Gene3D" id="3.10.10.10">
    <property type="entry name" value="HIV Type 1 Reverse Transcriptase, subunit A, domain 1"/>
    <property type="match status" value="1"/>
</dbReference>
<dbReference type="OrthoDB" id="6429476at2759"/>
<dbReference type="PANTHER" id="PTHR24559:SF435">
    <property type="entry name" value="RIBONUCLEASE H"/>
    <property type="match status" value="1"/>
</dbReference>
<sequence length="104" mass="12033">MESVPCYNNYSMESGAYHQIPVVPSDIGKTAICTPFGLYEFTRMTFELCNATQNFMRFLHSLLCGLDFCFNYNDDIPVASKDEAQHISRLRQVFQRLHRMLALL</sequence>
<evidence type="ECO:0000256" key="6">
    <source>
        <dbReference type="ARBA" id="ARBA00022801"/>
    </source>
</evidence>
<keyword evidence="9" id="KW-1185">Reference proteome</keyword>
<dbReference type="AlphaFoldDB" id="A0A8X7CLB0"/>
<evidence type="ECO:0000313" key="8">
    <source>
        <dbReference type="EMBL" id="GFY69860.1"/>
    </source>
</evidence>
<keyword evidence="4" id="KW-0540">Nuclease</keyword>
<dbReference type="PANTHER" id="PTHR24559">
    <property type="entry name" value="TRANSPOSON TY3-I GAG-POL POLYPROTEIN"/>
    <property type="match status" value="1"/>
</dbReference>
<dbReference type="InterPro" id="IPR053134">
    <property type="entry name" value="RNA-dir_DNA_polymerase"/>
</dbReference>
<dbReference type="CDD" id="cd01647">
    <property type="entry name" value="RT_LTR"/>
    <property type="match status" value="1"/>
</dbReference>
<protein>
    <submittedName>
        <fullName evidence="8">Retrovirus-related Pol polyprotein from transposon 297-like Protein</fullName>
    </submittedName>
</protein>
<name>A0A8X7CLB0_9ARAC</name>
<evidence type="ECO:0000256" key="5">
    <source>
        <dbReference type="ARBA" id="ARBA00022759"/>
    </source>
</evidence>
<dbReference type="Gene3D" id="3.30.70.270">
    <property type="match status" value="1"/>
</dbReference>
<comment type="caution">
    <text evidence="8">The sequence shown here is derived from an EMBL/GenBank/DDBJ whole genome shotgun (WGS) entry which is preliminary data.</text>
</comment>
<keyword evidence="6" id="KW-0378">Hydrolase</keyword>
<dbReference type="GO" id="GO:0004519">
    <property type="term" value="F:endonuclease activity"/>
    <property type="evidence" value="ECO:0007669"/>
    <property type="project" value="UniProtKB-KW"/>
</dbReference>
<dbReference type="InterPro" id="IPR043128">
    <property type="entry name" value="Rev_trsase/Diguanyl_cyclase"/>
</dbReference>
<evidence type="ECO:0000256" key="2">
    <source>
        <dbReference type="ARBA" id="ARBA00022679"/>
    </source>
</evidence>
<dbReference type="Proteomes" id="UP000886998">
    <property type="component" value="Unassembled WGS sequence"/>
</dbReference>
<dbReference type="SUPFAM" id="SSF56672">
    <property type="entry name" value="DNA/RNA polymerases"/>
    <property type="match status" value="1"/>
</dbReference>
<evidence type="ECO:0000256" key="4">
    <source>
        <dbReference type="ARBA" id="ARBA00022722"/>
    </source>
</evidence>
<keyword evidence="1" id="KW-0645">Protease</keyword>
<dbReference type="FunFam" id="3.10.10.10:FF:000007">
    <property type="entry name" value="Retrovirus-related Pol polyprotein from transposon 17.6-like Protein"/>
    <property type="match status" value="1"/>
</dbReference>
<accession>A0A8X7CLB0</accession>
<organism evidence="8 9">
    <name type="scientific">Trichonephila inaurata madagascariensis</name>
    <dbReference type="NCBI Taxonomy" id="2747483"/>
    <lineage>
        <taxon>Eukaryota</taxon>
        <taxon>Metazoa</taxon>
        <taxon>Ecdysozoa</taxon>
        <taxon>Arthropoda</taxon>
        <taxon>Chelicerata</taxon>
        <taxon>Arachnida</taxon>
        <taxon>Araneae</taxon>
        <taxon>Araneomorphae</taxon>
        <taxon>Entelegynae</taxon>
        <taxon>Araneoidea</taxon>
        <taxon>Nephilidae</taxon>
        <taxon>Trichonephila</taxon>
        <taxon>Trichonephila inaurata</taxon>
    </lineage>
</organism>
<evidence type="ECO:0000256" key="3">
    <source>
        <dbReference type="ARBA" id="ARBA00022695"/>
    </source>
</evidence>